<protein>
    <submittedName>
        <fullName evidence="9">RNA polymerase sigma factor (Sigma-70 family)</fullName>
    </submittedName>
</protein>
<keyword evidence="10" id="KW-1185">Reference proteome</keyword>
<feature type="domain" description="DUF6596" evidence="8">
    <location>
        <begin position="184"/>
        <end position="284"/>
    </location>
</feature>
<reference evidence="9 10" key="1">
    <citation type="submission" date="2020-08" db="EMBL/GenBank/DDBJ databases">
        <title>Sequencing the genomes of 1000 actinobacteria strains.</title>
        <authorList>
            <person name="Klenk H.-P."/>
        </authorList>
    </citation>
    <scope>NUCLEOTIDE SEQUENCE [LARGE SCALE GENOMIC DNA]</scope>
    <source>
        <strain evidence="9 10">DSM 40483</strain>
    </source>
</reference>
<evidence type="ECO:0000256" key="5">
    <source>
        <dbReference type="SAM" id="MobiDB-lite"/>
    </source>
</evidence>
<proteinExistence type="inferred from homology"/>
<evidence type="ECO:0000313" key="9">
    <source>
        <dbReference type="EMBL" id="MBB4714214.1"/>
    </source>
</evidence>
<evidence type="ECO:0000259" key="6">
    <source>
        <dbReference type="Pfam" id="PF04542"/>
    </source>
</evidence>
<keyword evidence="3" id="KW-0731">Sigma factor</keyword>
<keyword evidence="2" id="KW-0805">Transcription regulation</keyword>
<evidence type="ECO:0000259" key="8">
    <source>
        <dbReference type="Pfam" id="PF20239"/>
    </source>
</evidence>
<evidence type="ECO:0000256" key="3">
    <source>
        <dbReference type="ARBA" id="ARBA00023082"/>
    </source>
</evidence>
<feature type="domain" description="RNA polymerase sigma factor 70 region 4 type 2" evidence="7">
    <location>
        <begin position="115"/>
        <end position="165"/>
    </location>
</feature>
<dbReference type="InterPro" id="IPR036388">
    <property type="entry name" value="WH-like_DNA-bd_sf"/>
</dbReference>
<dbReference type="AlphaFoldDB" id="A0A7W7GIE8"/>
<gene>
    <name evidence="9" type="ORF">BJ965_004096</name>
</gene>
<keyword evidence="4" id="KW-0804">Transcription</keyword>
<dbReference type="InterPro" id="IPR013325">
    <property type="entry name" value="RNA_pol_sigma_r2"/>
</dbReference>
<dbReference type="InterPro" id="IPR013324">
    <property type="entry name" value="RNA_pol_sigma_r3/r4-like"/>
</dbReference>
<dbReference type="InterPro" id="IPR013249">
    <property type="entry name" value="RNA_pol_sigma70_r4_t2"/>
</dbReference>
<dbReference type="Gene3D" id="1.10.1740.10">
    <property type="match status" value="1"/>
</dbReference>
<dbReference type="SUPFAM" id="SSF88946">
    <property type="entry name" value="Sigma2 domain of RNA polymerase sigma factors"/>
    <property type="match status" value="1"/>
</dbReference>
<dbReference type="GO" id="GO:0016987">
    <property type="term" value="F:sigma factor activity"/>
    <property type="evidence" value="ECO:0007669"/>
    <property type="project" value="UniProtKB-KW"/>
</dbReference>
<dbReference type="Pfam" id="PF20239">
    <property type="entry name" value="DUF6596"/>
    <property type="match status" value="1"/>
</dbReference>
<evidence type="ECO:0000256" key="2">
    <source>
        <dbReference type="ARBA" id="ARBA00023015"/>
    </source>
</evidence>
<organism evidence="9 10">
    <name type="scientific">Streptomyces luteogriseus</name>
    <dbReference type="NCBI Taxonomy" id="68233"/>
    <lineage>
        <taxon>Bacteria</taxon>
        <taxon>Bacillati</taxon>
        <taxon>Actinomycetota</taxon>
        <taxon>Actinomycetes</taxon>
        <taxon>Kitasatosporales</taxon>
        <taxon>Streptomycetaceae</taxon>
        <taxon>Streptomyces</taxon>
    </lineage>
</organism>
<dbReference type="Proteomes" id="UP000565089">
    <property type="component" value="Unassembled WGS sequence"/>
</dbReference>
<evidence type="ECO:0000256" key="1">
    <source>
        <dbReference type="ARBA" id="ARBA00010641"/>
    </source>
</evidence>
<dbReference type="Pfam" id="PF04542">
    <property type="entry name" value="Sigma70_r2"/>
    <property type="match status" value="1"/>
</dbReference>
<name>A0A7W7GIE8_9ACTN</name>
<evidence type="ECO:0000259" key="7">
    <source>
        <dbReference type="Pfam" id="PF08281"/>
    </source>
</evidence>
<comment type="caution">
    <text evidence="9">The sequence shown here is derived from an EMBL/GenBank/DDBJ whole genome shotgun (WGS) entry which is preliminary data.</text>
</comment>
<dbReference type="PANTHER" id="PTHR47756:SF2">
    <property type="entry name" value="BLL6612 PROTEIN"/>
    <property type="match status" value="1"/>
</dbReference>
<dbReference type="InterPro" id="IPR007627">
    <property type="entry name" value="RNA_pol_sigma70_r2"/>
</dbReference>
<dbReference type="SUPFAM" id="SSF88659">
    <property type="entry name" value="Sigma3 and sigma4 domains of RNA polymerase sigma factors"/>
    <property type="match status" value="1"/>
</dbReference>
<feature type="region of interest" description="Disordered" evidence="5">
    <location>
        <begin position="395"/>
        <end position="472"/>
    </location>
</feature>
<sequence>MSTPHRGAEDLLRELAPQVLGVLVRRYGSFDACEDAVQEALLAAALQWPEEGVPDSPRSWLVTVASRKLVDQVRSEAARRRREDALALATPQSALLAHSADAVPAADRDDSLALLFLCCHPSLSAPSRIALTLRAVGGLSTAQIAAAFLVPEATMAQRISRAKQTIKAAGTPLTMPEGSGGAERLAAVRHVLYLIFNEGYTTTGGTDLTVPELSDEAIRLTRLLHRLVPEDPETAGLLALMLLTDARRPARTGAHGELVPLTEQDRGRWDRGLIAEGVDLISRTLPRGQVGPYQLQAAIAAVHDEAEHSDATDWPQVLALYDLLERFGPNPVVSLNRAIAVAMVQGPAAGLDLLEKLESGKRLAHHHRLLATRGHLLEQLGRHQAAASAYREAAARTTSAPERRHLTQRAQRLENPACPPRRTASVRPRGAPTPDLRPVTGDQQSSGAPSPGVTLAQGTATGSSKHRTGGGHTACAHCEYC</sequence>
<evidence type="ECO:0000256" key="4">
    <source>
        <dbReference type="ARBA" id="ARBA00023163"/>
    </source>
</evidence>
<dbReference type="EMBL" id="JACHMS010000001">
    <property type="protein sequence ID" value="MBB4714214.1"/>
    <property type="molecule type" value="Genomic_DNA"/>
</dbReference>
<accession>A0A7W7GIE8</accession>
<dbReference type="PANTHER" id="PTHR47756">
    <property type="entry name" value="BLL6612 PROTEIN-RELATED"/>
    <property type="match status" value="1"/>
</dbReference>
<evidence type="ECO:0000313" key="10">
    <source>
        <dbReference type="Proteomes" id="UP000565089"/>
    </source>
</evidence>
<feature type="domain" description="RNA polymerase sigma-70 region 2" evidence="6">
    <location>
        <begin position="11"/>
        <end position="77"/>
    </location>
</feature>
<comment type="similarity">
    <text evidence="1">Belongs to the sigma-70 factor family. ECF subfamily.</text>
</comment>
<dbReference type="Pfam" id="PF08281">
    <property type="entry name" value="Sigma70_r4_2"/>
    <property type="match status" value="1"/>
</dbReference>
<dbReference type="InterPro" id="IPR046531">
    <property type="entry name" value="DUF6596"/>
</dbReference>
<dbReference type="GO" id="GO:0006352">
    <property type="term" value="P:DNA-templated transcription initiation"/>
    <property type="evidence" value="ECO:0007669"/>
    <property type="project" value="InterPro"/>
</dbReference>
<dbReference type="Gene3D" id="1.10.10.10">
    <property type="entry name" value="Winged helix-like DNA-binding domain superfamily/Winged helix DNA-binding domain"/>
    <property type="match status" value="1"/>
</dbReference>
<dbReference type="GO" id="GO:0003677">
    <property type="term" value="F:DNA binding"/>
    <property type="evidence" value="ECO:0007669"/>
    <property type="project" value="InterPro"/>
</dbReference>